<feature type="transmembrane region" description="Helical" evidence="6">
    <location>
        <begin position="175"/>
        <end position="194"/>
    </location>
</feature>
<keyword evidence="5 6" id="KW-0472">Membrane</keyword>
<dbReference type="PANTHER" id="PTHR10283">
    <property type="entry name" value="SOLUTE CARRIER FAMILY 13 MEMBER"/>
    <property type="match status" value="1"/>
</dbReference>
<feature type="transmembrane region" description="Helical" evidence="6">
    <location>
        <begin position="295"/>
        <end position="312"/>
    </location>
</feature>
<dbReference type="NCBIfam" id="TIGR00785">
    <property type="entry name" value="dass"/>
    <property type="match status" value="1"/>
</dbReference>
<evidence type="ECO:0000313" key="7">
    <source>
        <dbReference type="EMBL" id="PRO71315.1"/>
    </source>
</evidence>
<feature type="transmembrane region" description="Helical" evidence="6">
    <location>
        <begin position="80"/>
        <end position="98"/>
    </location>
</feature>
<dbReference type="InterPro" id="IPR001898">
    <property type="entry name" value="SLC13A/DASS"/>
</dbReference>
<reference evidence="8" key="1">
    <citation type="journal article" date="2020" name="Int. J. Syst. Evol. Microbiol.">
        <title>Alteromonas alba sp. nov., a marine bacterium isolated from the seawater of the West Pacific Ocean.</title>
        <authorList>
            <person name="Sun C."/>
            <person name="Wu Y.-H."/>
            <person name="Xamxidin M."/>
            <person name="Cheng H."/>
            <person name="Xu X.-W."/>
        </authorList>
    </citation>
    <scope>NUCLEOTIDE SEQUENCE [LARGE SCALE GENOMIC DNA]</scope>
    <source>
        <strain evidence="8">190</strain>
    </source>
</reference>
<feature type="transmembrane region" description="Helical" evidence="6">
    <location>
        <begin position="214"/>
        <end position="236"/>
    </location>
</feature>
<dbReference type="CDD" id="cd01115">
    <property type="entry name" value="SLC13_permease"/>
    <property type="match status" value="1"/>
</dbReference>
<keyword evidence="3 6" id="KW-0812">Transmembrane</keyword>
<dbReference type="GO" id="GO:0005886">
    <property type="term" value="C:plasma membrane"/>
    <property type="evidence" value="ECO:0007669"/>
    <property type="project" value="TreeGrafter"/>
</dbReference>
<sequence>MAFSTKQVGLGLGPAVFLGVLLGFSPDNLSQQGVAVLAVTLWVAIWWITEAIPISVTALLPIVLLPLFGGVNIADVTASYGHKYIFLYMGGFILAIAIERWNLHRRIALTIIYVVGSNVPRIILGFMLSTAFLSMWISNTATTVMMLPIGVAVASQFLGHSALNPKEGEQFSKALMLAIAYSASIGGMATLIGTPPNLVLAGILQQIYGIDISFATWFMFGFPISVVLLTICWVYLTRFAFACKDSQFPGGREEIAKLREALGPMSYEEKLVLTVFVGTALMWVFRSYLQHFVPQLDDTIIAITAATTLFLFSSKDKTQPIMTWEEAVRMPWGTIVLFGGGIAIAGGFQKSGLASWIGQHLVLLEALPLFLLVAILIAAVNFLTEITSNLATTTVLLPILAPMALALDVHPYTLMVAVTVAASCAYMLPVATPPNAIVFGSGYLKIADMFKTGIWMNFISIILLSFAVYWLLPALWGFELNGFPAGFKQ</sequence>
<evidence type="ECO:0000256" key="4">
    <source>
        <dbReference type="ARBA" id="ARBA00022989"/>
    </source>
</evidence>
<feature type="transmembrane region" description="Helical" evidence="6">
    <location>
        <begin position="361"/>
        <end position="383"/>
    </location>
</feature>
<feature type="transmembrane region" description="Helical" evidence="6">
    <location>
        <begin position="110"/>
        <end position="137"/>
    </location>
</feature>
<keyword evidence="2" id="KW-0813">Transport</keyword>
<dbReference type="Pfam" id="PF00939">
    <property type="entry name" value="Na_sulph_symp"/>
    <property type="match status" value="1"/>
</dbReference>
<accession>A0A2S9V4L5</accession>
<evidence type="ECO:0000256" key="6">
    <source>
        <dbReference type="SAM" id="Phobius"/>
    </source>
</evidence>
<feature type="transmembrane region" description="Helical" evidence="6">
    <location>
        <begin position="390"/>
        <end position="407"/>
    </location>
</feature>
<feature type="transmembrane region" description="Helical" evidence="6">
    <location>
        <begin position="33"/>
        <end position="49"/>
    </location>
</feature>
<gene>
    <name evidence="7" type="ORF">C6Y40_22390</name>
</gene>
<organism evidence="7 8">
    <name type="scientific">Alteromonas alba</name>
    <dbReference type="NCBI Taxonomy" id="2079529"/>
    <lineage>
        <taxon>Bacteria</taxon>
        <taxon>Pseudomonadati</taxon>
        <taxon>Pseudomonadota</taxon>
        <taxon>Gammaproteobacteria</taxon>
        <taxon>Alteromonadales</taxon>
        <taxon>Alteromonadaceae</taxon>
        <taxon>Alteromonas/Salinimonas group</taxon>
        <taxon>Alteromonas</taxon>
    </lineage>
</organism>
<dbReference type="OrthoDB" id="9766267at2"/>
<feature type="transmembrane region" description="Helical" evidence="6">
    <location>
        <begin position="453"/>
        <end position="472"/>
    </location>
</feature>
<keyword evidence="8" id="KW-1185">Reference proteome</keyword>
<proteinExistence type="predicted"/>
<comment type="caution">
    <text evidence="7">The sequence shown here is derived from an EMBL/GenBank/DDBJ whole genome shotgun (WGS) entry which is preliminary data.</text>
</comment>
<evidence type="ECO:0000256" key="3">
    <source>
        <dbReference type="ARBA" id="ARBA00022692"/>
    </source>
</evidence>
<keyword evidence="4 6" id="KW-1133">Transmembrane helix</keyword>
<feature type="transmembrane region" description="Helical" evidence="6">
    <location>
        <begin position="271"/>
        <end position="289"/>
    </location>
</feature>
<feature type="transmembrane region" description="Helical" evidence="6">
    <location>
        <begin position="143"/>
        <end position="163"/>
    </location>
</feature>
<dbReference type="EMBL" id="PVNP01000207">
    <property type="protein sequence ID" value="PRO71315.1"/>
    <property type="molecule type" value="Genomic_DNA"/>
</dbReference>
<dbReference type="PANTHER" id="PTHR10283:SF82">
    <property type="entry name" value="SOLUTE CARRIER FAMILY 13 MEMBER 2"/>
    <property type="match status" value="1"/>
</dbReference>
<name>A0A2S9V4L5_9ALTE</name>
<evidence type="ECO:0000313" key="8">
    <source>
        <dbReference type="Proteomes" id="UP000238949"/>
    </source>
</evidence>
<feature type="transmembrane region" description="Helical" evidence="6">
    <location>
        <begin position="332"/>
        <end position="349"/>
    </location>
</feature>
<feature type="transmembrane region" description="Helical" evidence="6">
    <location>
        <begin position="56"/>
        <end position="74"/>
    </location>
</feature>
<dbReference type="RefSeq" id="WP_105936613.1">
    <property type="nucleotide sequence ID" value="NZ_PVNP01000207.1"/>
</dbReference>
<dbReference type="Proteomes" id="UP000238949">
    <property type="component" value="Unassembled WGS sequence"/>
</dbReference>
<dbReference type="InterPro" id="IPR031312">
    <property type="entry name" value="Na/sul_symport_CS"/>
</dbReference>
<evidence type="ECO:0000256" key="5">
    <source>
        <dbReference type="ARBA" id="ARBA00023136"/>
    </source>
</evidence>
<comment type="subcellular location">
    <subcellularLocation>
        <location evidence="1">Membrane</location>
        <topology evidence="1">Multi-pass membrane protein</topology>
    </subcellularLocation>
</comment>
<evidence type="ECO:0000256" key="2">
    <source>
        <dbReference type="ARBA" id="ARBA00022448"/>
    </source>
</evidence>
<dbReference type="GO" id="GO:0015141">
    <property type="term" value="F:succinate transmembrane transporter activity"/>
    <property type="evidence" value="ECO:0007669"/>
    <property type="project" value="UniProtKB-ARBA"/>
</dbReference>
<dbReference type="PROSITE" id="PS01271">
    <property type="entry name" value="NA_SULFATE"/>
    <property type="match status" value="1"/>
</dbReference>
<feature type="transmembrane region" description="Helical" evidence="6">
    <location>
        <begin position="413"/>
        <end position="432"/>
    </location>
</feature>
<evidence type="ECO:0000256" key="1">
    <source>
        <dbReference type="ARBA" id="ARBA00004141"/>
    </source>
</evidence>
<protein>
    <submittedName>
        <fullName evidence="7">Anion transporter</fullName>
    </submittedName>
</protein>
<dbReference type="AlphaFoldDB" id="A0A2S9V4L5"/>